<keyword evidence="2" id="KW-1003">Cell membrane</keyword>
<feature type="transmembrane region" description="Helical" evidence="4">
    <location>
        <begin position="79"/>
        <end position="99"/>
    </location>
</feature>
<dbReference type="Pfam" id="PF12801">
    <property type="entry name" value="Fer4_5"/>
    <property type="match status" value="2"/>
</dbReference>
<dbReference type="Proteomes" id="UP001623591">
    <property type="component" value="Unassembled WGS sequence"/>
</dbReference>
<evidence type="ECO:0000256" key="3">
    <source>
        <dbReference type="ARBA" id="ARBA00023136"/>
    </source>
</evidence>
<dbReference type="RefSeq" id="WP_406768682.1">
    <property type="nucleotide sequence ID" value="NZ_JBJHZZ010000001.1"/>
</dbReference>
<dbReference type="InterPro" id="IPR017896">
    <property type="entry name" value="4Fe4S_Fe-S-bd"/>
</dbReference>
<dbReference type="InterPro" id="IPR052378">
    <property type="entry name" value="NosR_regulator"/>
</dbReference>
<keyword evidence="3 4" id="KW-0472">Membrane</keyword>
<keyword evidence="4" id="KW-1133">Transmembrane helix</keyword>
<dbReference type="EMBL" id="JBJHZZ010000001">
    <property type="protein sequence ID" value="MFL0245630.1"/>
    <property type="molecule type" value="Genomic_DNA"/>
</dbReference>
<evidence type="ECO:0000259" key="5">
    <source>
        <dbReference type="Pfam" id="PF12801"/>
    </source>
</evidence>
<gene>
    <name evidence="6" type="ORF">ACJDUG_01400</name>
</gene>
<evidence type="ECO:0000256" key="2">
    <source>
        <dbReference type="ARBA" id="ARBA00022475"/>
    </source>
</evidence>
<keyword evidence="7" id="KW-1185">Reference proteome</keyword>
<comment type="caution">
    <text evidence="6">The sequence shown here is derived from an EMBL/GenBank/DDBJ whole genome shotgun (WGS) entry which is preliminary data.</text>
</comment>
<organism evidence="6 7">
    <name type="scientific">Candidatus Clostridium stratigraminis</name>
    <dbReference type="NCBI Taxonomy" id="3381661"/>
    <lineage>
        <taxon>Bacteria</taxon>
        <taxon>Bacillati</taxon>
        <taxon>Bacillota</taxon>
        <taxon>Clostridia</taxon>
        <taxon>Eubacteriales</taxon>
        <taxon>Clostridiaceae</taxon>
        <taxon>Clostridium</taxon>
    </lineage>
</organism>
<proteinExistence type="predicted"/>
<dbReference type="PANTHER" id="PTHR30224">
    <property type="entry name" value="ELECTRON TRANSPORT PROTEIN"/>
    <property type="match status" value="1"/>
</dbReference>
<reference evidence="6 7" key="1">
    <citation type="submission" date="2024-11" db="EMBL/GenBank/DDBJ databases">
        <authorList>
            <person name="Heng Y.C."/>
            <person name="Lim A.C.H."/>
            <person name="Lee J.K.Y."/>
            <person name="Kittelmann S."/>
        </authorList>
    </citation>
    <scope>NUCLEOTIDE SEQUENCE [LARGE SCALE GENOMIC DNA]</scope>
    <source>
        <strain evidence="6 7">WILCCON 0185</strain>
    </source>
</reference>
<feature type="domain" description="4Fe-4S ferredoxin-type" evidence="5">
    <location>
        <begin position="84"/>
        <end position="122"/>
    </location>
</feature>
<evidence type="ECO:0000256" key="4">
    <source>
        <dbReference type="SAM" id="Phobius"/>
    </source>
</evidence>
<accession>A0ABW8T1X2</accession>
<sequence length="155" mass="17858">MLYICLFGTLQELFSLIGSKIFHKRFVIPSKVDKPLRYIKYVALVITIIFAWKTAGLWADPYDPWAAYGHISAGWQSLSSEYLIGLILLAVTIIGSMLYDRFFCKYLCPMGAVYGIFSKLSPSRIVREKDKCIKNSCYSSRIHKVKGRKELCRWL</sequence>
<dbReference type="PANTHER" id="PTHR30224:SF4">
    <property type="entry name" value="ELECTRON TRANSPORT PROTEIN YCCM-RELATED"/>
    <property type="match status" value="1"/>
</dbReference>
<protein>
    <submittedName>
        <fullName evidence="6">4Fe-4S binding protein</fullName>
    </submittedName>
</protein>
<evidence type="ECO:0000313" key="6">
    <source>
        <dbReference type="EMBL" id="MFL0245630.1"/>
    </source>
</evidence>
<keyword evidence="4" id="KW-0812">Transmembrane</keyword>
<evidence type="ECO:0000313" key="7">
    <source>
        <dbReference type="Proteomes" id="UP001623591"/>
    </source>
</evidence>
<comment type="subcellular location">
    <subcellularLocation>
        <location evidence="1">Cell membrane</location>
    </subcellularLocation>
</comment>
<feature type="domain" description="4Fe-4S ferredoxin-type" evidence="5">
    <location>
        <begin position="3"/>
        <end position="24"/>
    </location>
</feature>
<evidence type="ECO:0000256" key="1">
    <source>
        <dbReference type="ARBA" id="ARBA00004236"/>
    </source>
</evidence>
<feature type="transmembrane region" description="Helical" evidence="4">
    <location>
        <begin position="38"/>
        <end position="59"/>
    </location>
</feature>
<name>A0ABW8T1X2_9CLOT</name>